<accession>A0A2M7FYS5</accession>
<dbReference type="InterPro" id="IPR014756">
    <property type="entry name" value="Ig_E-set"/>
</dbReference>
<gene>
    <name evidence="3" type="ORF">COW36_21000</name>
</gene>
<sequence>MEAIIKMKLRLFALSLSLLLVACQSGLAPVAVKPLPGANPSSALSSQNSSRSRVAPVLGGVLEIQNQGAQKAKIAMRLQVPRLLFQSFRTQAATLDGGPVYQPSGFETFAYLRVSLQAPPMAELIYPQNALRDPEHPEQDYLIENTGEPLTVLFENVPAGTLRFATISAFNSDKQPIPGTTIQAVFAVGPGSEAVSQEVTFRTTPAAQVMNLLLLSDPDLAKSVDLVALQNFLDQLTGLEGTRPQYVYTRQHPLGLNAALLAADLRAAGGNPALLDTQKNYTLPLAHLTGTVQGLATGDHLKIQTSDFSHPLLEVTANGSFNLEGLRPGSWHLEFWVEGGAEYAAIDARQVVATGAEDLALGQIVLVPVQPVVEELSKSQLAGGETLRIYGQNFHATLAGNKVLIGEQEAEILNASSTELEIKLPWGAIGEQELRVEVGSSVSEPISLYRYGVSSISASRGRIGDLLTLRGTDFNAVYRVIFPGESEVGIQANYEVLSDSELQVRIPGGAKTGLIELRVGEGERLIAPGPLTVDNRVIFVDAGAESNGTGLSWDSAVSDLQQALNTAQGGDEVWVRGGVYFPDAPGGDRSRAFVLKDNLALYGGFTGLEKDQMERNFSENTTVLSGDLNEDDAFYSDGPPIFLGVTYRQDNSYHVVKAVGVSQGTVLDGFTVRGGQADIDNISNLNSRGAGILCDNASPTLRNLVIQENYAYRSGAGMEISHSGSPLLENIVFFYNRSENANNVAAYGGGLNIETYSASVPQLKNIVFANNFGMAGGGGLSIGGAQPILTQATFFGNSTNYSTSGSAISMSGSTSSIDVRNSVFWGNAGYDIYAFMGTLRLAYNALEDGIGNVLTSSSTGGALQDQGGNLTLSNTPFLSSILPMGPDGVWMTPDDGLAPPIEGEIADAGSSVYATIYDILQRQRPTGPGFSMGAYEELEFSHSGCYPYGC</sequence>
<dbReference type="SUPFAM" id="SSF51126">
    <property type="entry name" value="Pectin lyase-like"/>
    <property type="match status" value="1"/>
</dbReference>
<dbReference type="Gene3D" id="2.60.40.10">
    <property type="entry name" value="Immunoglobulins"/>
    <property type="match status" value="2"/>
</dbReference>
<dbReference type="SUPFAM" id="SSF81296">
    <property type="entry name" value="E set domains"/>
    <property type="match status" value="2"/>
</dbReference>
<keyword evidence="1" id="KW-0732">Signal</keyword>
<comment type="caution">
    <text evidence="3">The sequence shown here is derived from an EMBL/GenBank/DDBJ whole genome shotgun (WGS) entry which is preliminary data.</text>
</comment>
<feature type="domain" description="IPT/TIG" evidence="2">
    <location>
        <begin position="371"/>
        <end position="444"/>
    </location>
</feature>
<evidence type="ECO:0000313" key="4">
    <source>
        <dbReference type="Proteomes" id="UP000231019"/>
    </source>
</evidence>
<evidence type="ECO:0000259" key="2">
    <source>
        <dbReference type="Pfam" id="PF01833"/>
    </source>
</evidence>
<evidence type="ECO:0000256" key="1">
    <source>
        <dbReference type="SAM" id="SignalP"/>
    </source>
</evidence>
<dbReference type="EMBL" id="PFFQ01000059">
    <property type="protein sequence ID" value="PIW14521.1"/>
    <property type="molecule type" value="Genomic_DNA"/>
</dbReference>
<dbReference type="InterPro" id="IPR002909">
    <property type="entry name" value="IPT_dom"/>
</dbReference>
<protein>
    <recommendedName>
        <fullName evidence="2">IPT/TIG domain-containing protein</fullName>
    </recommendedName>
</protein>
<feature type="signal peptide" evidence="1">
    <location>
        <begin position="1"/>
        <end position="28"/>
    </location>
</feature>
<reference evidence="3 4" key="1">
    <citation type="submission" date="2017-09" db="EMBL/GenBank/DDBJ databases">
        <title>Depth-based differentiation of microbial function through sediment-hosted aquifers and enrichment of novel symbionts in the deep terrestrial subsurface.</title>
        <authorList>
            <person name="Probst A.J."/>
            <person name="Ladd B."/>
            <person name="Jarett J.K."/>
            <person name="Geller-Mcgrath D.E."/>
            <person name="Sieber C.M."/>
            <person name="Emerson J.B."/>
            <person name="Anantharaman K."/>
            <person name="Thomas B.C."/>
            <person name="Malmstrom R."/>
            <person name="Stieglmeier M."/>
            <person name="Klingl A."/>
            <person name="Woyke T."/>
            <person name="Ryan C.M."/>
            <person name="Banfield J.F."/>
        </authorList>
    </citation>
    <scope>NUCLEOTIDE SEQUENCE [LARGE SCALE GENOMIC DNA]</scope>
    <source>
        <strain evidence="3">CG17_big_fil_post_rev_8_21_14_2_50_48_46</strain>
    </source>
</reference>
<feature type="chain" id="PRO_5014999364" description="IPT/TIG domain-containing protein" evidence="1">
    <location>
        <begin position="29"/>
        <end position="950"/>
    </location>
</feature>
<evidence type="ECO:0000313" key="3">
    <source>
        <dbReference type="EMBL" id="PIW14521.1"/>
    </source>
</evidence>
<proteinExistence type="predicted"/>
<dbReference type="InterPro" id="IPR013783">
    <property type="entry name" value="Ig-like_fold"/>
</dbReference>
<organism evidence="3 4">
    <name type="scientific">bacterium (Candidatus Blackallbacteria) CG17_big_fil_post_rev_8_21_14_2_50_48_46</name>
    <dbReference type="NCBI Taxonomy" id="2014261"/>
    <lineage>
        <taxon>Bacteria</taxon>
        <taxon>Candidatus Blackallbacteria</taxon>
    </lineage>
</organism>
<dbReference type="AlphaFoldDB" id="A0A2M7FYS5"/>
<name>A0A2M7FYS5_9BACT</name>
<dbReference type="InterPro" id="IPR012334">
    <property type="entry name" value="Pectin_lyas_fold"/>
</dbReference>
<dbReference type="Pfam" id="PF01833">
    <property type="entry name" value="TIG"/>
    <property type="match status" value="1"/>
</dbReference>
<dbReference type="Proteomes" id="UP000231019">
    <property type="component" value="Unassembled WGS sequence"/>
</dbReference>
<dbReference type="Gene3D" id="2.160.20.10">
    <property type="entry name" value="Single-stranded right-handed beta-helix, Pectin lyase-like"/>
    <property type="match status" value="1"/>
</dbReference>
<dbReference type="InterPro" id="IPR011050">
    <property type="entry name" value="Pectin_lyase_fold/virulence"/>
</dbReference>
<dbReference type="PROSITE" id="PS51257">
    <property type="entry name" value="PROKAR_LIPOPROTEIN"/>
    <property type="match status" value="1"/>
</dbReference>